<dbReference type="Proteomes" id="UP000194127">
    <property type="component" value="Unassembled WGS sequence"/>
</dbReference>
<evidence type="ECO:0000313" key="2">
    <source>
        <dbReference type="EMBL" id="OSX63919.1"/>
    </source>
</evidence>
<feature type="compositionally biased region" description="Basic and acidic residues" evidence="1">
    <location>
        <begin position="49"/>
        <end position="66"/>
    </location>
</feature>
<keyword evidence="3" id="KW-1185">Reference proteome</keyword>
<reference evidence="2 3" key="1">
    <citation type="submission" date="2017-04" db="EMBL/GenBank/DDBJ databases">
        <title>Genome Sequence of the Model Brown-Rot Fungus Postia placenta SB12.</title>
        <authorList>
            <consortium name="DOE Joint Genome Institute"/>
            <person name="Gaskell J."/>
            <person name="Kersten P."/>
            <person name="Larrondo L.F."/>
            <person name="Canessa P."/>
            <person name="Martinez D."/>
            <person name="Hibbett D."/>
            <person name="Schmoll M."/>
            <person name="Kubicek C.P."/>
            <person name="Martinez A.T."/>
            <person name="Yadav J."/>
            <person name="Master E."/>
            <person name="Magnuson J.K."/>
            <person name="James T."/>
            <person name="Yaver D."/>
            <person name="Berka R."/>
            <person name="Labutti K."/>
            <person name="Lipzen A."/>
            <person name="Aerts A."/>
            <person name="Barry K."/>
            <person name="Henrissat B."/>
            <person name="Blanchette R."/>
            <person name="Grigoriev I."/>
            <person name="Cullen D."/>
        </authorList>
    </citation>
    <scope>NUCLEOTIDE SEQUENCE [LARGE SCALE GENOMIC DNA]</scope>
    <source>
        <strain evidence="2 3">MAD-698-R-SB12</strain>
    </source>
</reference>
<accession>A0A1X6N5I8</accession>
<protein>
    <submittedName>
        <fullName evidence="2">Uncharacterized protein</fullName>
    </submittedName>
</protein>
<dbReference type="RefSeq" id="XP_024340713.1">
    <property type="nucleotide sequence ID" value="XM_024480532.1"/>
</dbReference>
<dbReference type="AlphaFoldDB" id="A0A1X6N5I8"/>
<dbReference type="EMBL" id="KZ110594">
    <property type="protein sequence ID" value="OSX63919.1"/>
    <property type="molecule type" value="Genomic_DNA"/>
</dbReference>
<evidence type="ECO:0000313" key="3">
    <source>
        <dbReference type="Proteomes" id="UP000194127"/>
    </source>
</evidence>
<feature type="region of interest" description="Disordered" evidence="1">
    <location>
        <begin position="39"/>
        <end position="66"/>
    </location>
</feature>
<gene>
    <name evidence="2" type="ORF">POSPLADRAFT_1054548</name>
</gene>
<dbReference type="GeneID" id="36325482"/>
<sequence>MSGVHDEMDGRKDVGSAVLRLDAPCLSWSGAMVNPPKLIVSSPDMAMPPDRDARRACRETAEAQQE</sequence>
<name>A0A1X6N5I8_9APHY</name>
<evidence type="ECO:0000256" key="1">
    <source>
        <dbReference type="SAM" id="MobiDB-lite"/>
    </source>
</evidence>
<proteinExistence type="predicted"/>
<organism evidence="2 3">
    <name type="scientific">Postia placenta MAD-698-R-SB12</name>
    <dbReference type="NCBI Taxonomy" id="670580"/>
    <lineage>
        <taxon>Eukaryota</taxon>
        <taxon>Fungi</taxon>
        <taxon>Dikarya</taxon>
        <taxon>Basidiomycota</taxon>
        <taxon>Agaricomycotina</taxon>
        <taxon>Agaricomycetes</taxon>
        <taxon>Polyporales</taxon>
        <taxon>Adustoporiaceae</taxon>
        <taxon>Rhodonia</taxon>
    </lineage>
</organism>